<comment type="caution">
    <text evidence="2">The sequence shown here is derived from an EMBL/GenBank/DDBJ whole genome shotgun (WGS) entry which is preliminary data.</text>
</comment>
<dbReference type="Proteomes" id="UP000288730">
    <property type="component" value="Unassembled WGS sequence"/>
</dbReference>
<evidence type="ECO:0000313" key="3">
    <source>
        <dbReference type="Proteomes" id="UP000288730"/>
    </source>
</evidence>
<dbReference type="Proteomes" id="UP000843571">
    <property type="component" value="Unassembled WGS sequence"/>
</dbReference>
<sequence>MFVLILELARIRNAKGVGSTPLSKDTAGRILHEAGMLKKSTSVEGWLIRMPRLRHLKHARPWAYTLLFTPVSETETGEE</sequence>
<accession>A0A1U9U2T0</accession>
<reference evidence="2 3" key="2">
    <citation type="submission" date="2019-01" db="EMBL/GenBank/DDBJ databases">
        <title>Genomic analysis of febrile catheter-associated UTI E. coli isolates.</title>
        <authorList>
            <person name="Potter R."/>
            <person name="Zou Z."/>
            <person name="Henderson J."/>
            <person name="Dantas G."/>
        </authorList>
    </citation>
    <scope>NUCLEOTIDE SEQUENCE [LARGE SCALE GENOMIC DNA]</scope>
    <source>
        <strain evidence="2 3">29_CAASB</strain>
    </source>
</reference>
<dbReference type="EMBL" id="SCJN01000017">
    <property type="protein sequence ID" value="RXD17645.1"/>
    <property type="molecule type" value="Genomic_DNA"/>
</dbReference>
<evidence type="ECO:0000313" key="2">
    <source>
        <dbReference type="EMBL" id="RXD17645.1"/>
    </source>
</evidence>
<name>A0A1U9U2T0_ECOLX</name>
<reference evidence="1" key="1">
    <citation type="journal article" date="2018" name="Genome Biol.">
        <title>SKESA: strategic k-mer extension for scrupulous assemblies.</title>
        <authorList>
            <person name="Souvorov A."/>
            <person name="Agarwala R."/>
            <person name="Lipman D.J."/>
        </authorList>
    </citation>
    <scope>NUCLEOTIDE SEQUENCE [LARGE SCALE GENOMIC DNA]</scope>
    <source>
        <strain evidence="1">C0382</strain>
    </source>
</reference>
<protein>
    <submittedName>
        <fullName evidence="2">Uncharacterized protein</fullName>
    </submittedName>
</protein>
<organism evidence="2 3">
    <name type="scientific">Escherichia coli</name>
    <dbReference type="NCBI Taxonomy" id="562"/>
    <lineage>
        <taxon>Bacteria</taxon>
        <taxon>Pseudomonadati</taxon>
        <taxon>Pseudomonadota</taxon>
        <taxon>Gammaproteobacteria</taxon>
        <taxon>Enterobacterales</taxon>
        <taxon>Enterobacteriaceae</taxon>
        <taxon>Escherichia</taxon>
    </lineage>
</organism>
<dbReference type="EMBL" id="DABCJL010000002">
    <property type="protein sequence ID" value="HAH7768003.1"/>
    <property type="molecule type" value="Genomic_DNA"/>
</dbReference>
<reference evidence="1" key="3">
    <citation type="submission" date="2020-01" db="EMBL/GenBank/DDBJ databases">
        <authorList>
            <consortium name="NCBI Pathogen Detection Project"/>
        </authorList>
    </citation>
    <scope>NUCLEOTIDE SEQUENCE</scope>
    <source>
        <strain evidence="1">C0382</strain>
    </source>
</reference>
<evidence type="ECO:0000313" key="1">
    <source>
        <dbReference type="EMBL" id="HAH7768003.1"/>
    </source>
</evidence>
<dbReference type="AlphaFoldDB" id="A0A1U9U2T0"/>
<gene>
    <name evidence="2" type="ORF">EPS76_03810</name>
    <name evidence="1" type="ORF">HIE29_001390</name>
</gene>
<proteinExistence type="predicted"/>